<feature type="coiled-coil region" evidence="1">
    <location>
        <begin position="19"/>
        <end position="49"/>
    </location>
</feature>
<protein>
    <submittedName>
        <fullName evidence="3">Uncharacterized protein</fullName>
    </submittedName>
</protein>
<evidence type="ECO:0000256" key="2">
    <source>
        <dbReference type="SAM" id="Phobius"/>
    </source>
</evidence>
<evidence type="ECO:0000256" key="1">
    <source>
        <dbReference type="SAM" id="Coils"/>
    </source>
</evidence>
<evidence type="ECO:0000313" key="4">
    <source>
        <dbReference type="Proteomes" id="UP001595868"/>
    </source>
</evidence>
<sequence length="159" mass="17203">MTAYDDYLRAVGGLLALRAHAEQEARTEAERQRRELEGVQADAQSVTARNGRLRKEVTRQLEFARSVLLAADHGEMLPLPLEPTHVEQATDRDVTEAVRTLQARVVELVTVASRPGPPLPEPERAGNGGGRAWPKVAGALLVVVLITAALLVVYGPGRS</sequence>
<keyword evidence="4" id="KW-1185">Reference proteome</keyword>
<organism evidence="3 4">
    <name type="scientific">Micromonospora zhanjiangensis</name>
    <dbReference type="NCBI Taxonomy" id="1522057"/>
    <lineage>
        <taxon>Bacteria</taxon>
        <taxon>Bacillati</taxon>
        <taxon>Actinomycetota</taxon>
        <taxon>Actinomycetes</taxon>
        <taxon>Micromonosporales</taxon>
        <taxon>Micromonosporaceae</taxon>
        <taxon>Micromonospora</taxon>
    </lineage>
</organism>
<comment type="caution">
    <text evidence="3">The sequence shown here is derived from an EMBL/GenBank/DDBJ whole genome shotgun (WGS) entry which is preliminary data.</text>
</comment>
<dbReference type="EMBL" id="JBHSBN010000006">
    <property type="protein sequence ID" value="MFC4106681.1"/>
    <property type="molecule type" value="Genomic_DNA"/>
</dbReference>
<proteinExistence type="predicted"/>
<name>A0ABV8KKZ1_9ACTN</name>
<keyword evidence="2" id="KW-0472">Membrane</keyword>
<keyword evidence="2" id="KW-1133">Transmembrane helix</keyword>
<gene>
    <name evidence="3" type="ORF">ACFOX0_12135</name>
</gene>
<feature type="transmembrane region" description="Helical" evidence="2">
    <location>
        <begin position="136"/>
        <end position="155"/>
    </location>
</feature>
<evidence type="ECO:0000313" key="3">
    <source>
        <dbReference type="EMBL" id="MFC4106681.1"/>
    </source>
</evidence>
<keyword evidence="2" id="KW-0812">Transmembrane</keyword>
<keyword evidence="1" id="KW-0175">Coiled coil</keyword>
<reference evidence="4" key="1">
    <citation type="journal article" date="2019" name="Int. J. Syst. Evol. Microbiol.">
        <title>The Global Catalogue of Microorganisms (GCM) 10K type strain sequencing project: providing services to taxonomists for standard genome sequencing and annotation.</title>
        <authorList>
            <consortium name="The Broad Institute Genomics Platform"/>
            <consortium name="The Broad Institute Genome Sequencing Center for Infectious Disease"/>
            <person name="Wu L."/>
            <person name="Ma J."/>
        </authorList>
    </citation>
    <scope>NUCLEOTIDE SEQUENCE [LARGE SCALE GENOMIC DNA]</scope>
    <source>
        <strain evidence="4">2902at01</strain>
    </source>
</reference>
<dbReference type="RefSeq" id="WP_377544834.1">
    <property type="nucleotide sequence ID" value="NZ_JBHSBN010000006.1"/>
</dbReference>
<accession>A0ABV8KKZ1</accession>
<dbReference type="Proteomes" id="UP001595868">
    <property type="component" value="Unassembled WGS sequence"/>
</dbReference>